<keyword evidence="1" id="KW-0347">Helicase</keyword>
<reference evidence="1 2" key="2">
    <citation type="journal article" date="2020" name="Antonie Van Leeuwenhoek">
        <title>Phylogenomic characterisation of a novel corynebacterial species pathogenic to animals.</title>
        <authorList>
            <person name="Moller J."/>
            <person name="Musella L."/>
            <person name="Melnikov V."/>
            <person name="Geissdorfer W."/>
            <person name="Burkovski A."/>
            <person name="Sangal V."/>
        </authorList>
    </citation>
    <scope>NUCLEOTIDE SEQUENCE [LARGE SCALE GENOMIC DNA]</scope>
    <source>
        <strain evidence="1 2">PO100/5</strain>
    </source>
</reference>
<gene>
    <name evidence="1" type="ORF">CBE74_12530</name>
</gene>
<sequence length="219" mass="23991">MAEGNWMSARRAAMVAQRPLCAKVERIIELADEAATEGRNILIFSYFRNVLDRLHLEFGQRSVGIINGDVAPIKRQELVDRLGSNGQDVLLAQISAGGVGLNIQKASVVMLTEVQVKPALEDQAIARAHRMGQTKPVSVYRLLGDETIDERLLEINAQKRKLFDEYAREAASADVHDAVDVSEAQLAKDILAAERVRLGLDSAEPFETADAAENVADSQ</sequence>
<accession>A0ACD4PXR3</accession>
<organism evidence="1 2">
    <name type="scientific">Corynebacterium silvaticum</name>
    <dbReference type="NCBI Taxonomy" id="2320431"/>
    <lineage>
        <taxon>Bacteria</taxon>
        <taxon>Bacillati</taxon>
        <taxon>Actinomycetota</taxon>
        <taxon>Actinomycetes</taxon>
        <taxon>Mycobacteriales</taxon>
        <taxon>Corynebacteriaceae</taxon>
        <taxon>Corynebacterium</taxon>
    </lineage>
</organism>
<reference evidence="1 2" key="4">
    <citation type="journal article" date="2020" name="PLoS ONE">
        <title>Taxonomic classification of strain PO100/5 shows a broader geographic distribution and genetic markers of the recently described Corynebacterium silvaticum.</title>
        <authorList>
            <person name="Viana M.V.C."/>
            <person name="Profeta R."/>
            <person name="da Silva A.L."/>
            <person name="Hurtado R."/>
            <person name="Cerqueira J.C."/>
            <person name="Ribeiro B.F.S."/>
            <person name="Almeida M.O."/>
            <person name="Morais-Rodrigues F."/>
            <person name="Soares S.C."/>
            <person name="Oliveira M."/>
            <person name="Tavares L."/>
            <person name="Figueiredo H."/>
            <person name="Wattam A.R."/>
            <person name="Barh D."/>
            <person name="Ghosh P."/>
            <person name="Silva A."/>
            <person name="Azevedo V."/>
        </authorList>
    </citation>
    <scope>NUCLEOTIDE SEQUENCE [LARGE SCALE GENOMIC DNA]</scope>
    <source>
        <strain evidence="1 2">PO100/5</strain>
    </source>
</reference>
<keyword evidence="1" id="KW-0547">Nucleotide-binding</keyword>
<evidence type="ECO:0000313" key="2">
    <source>
        <dbReference type="Proteomes" id="UP000195652"/>
    </source>
</evidence>
<keyword evidence="1" id="KW-0378">Hydrolase</keyword>
<proteinExistence type="predicted"/>
<name>A0ACD4PXR3_9CORY</name>
<dbReference type="EMBL" id="CP021417">
    <property type="protein sequence ID" value="WCV10522.1"/>
    <property type="molecule type" value="Genomic_DNA"/>
</dbReference>
<evidence type="ECO:0000313" key="1">
    <source>
        <dbReference type="EMBL" id="WCV10522.1"/>
    </source>
</evidence>
<dbReference type="Proteomes" id="UP000195652">
    <property type="component" value="Chromosome"/>
</dbReference>
<keyword evidence="2" id="KW-1185">Reference proteome</keyword>
<protein>
    <submittedName>
        <fullName evidence="1">C-terminal helicase domain-containing protein</fullName>
    </submittedName>
</protein>
<keyword evidence="1" id="KW-0067">ATP-binding</keyword>
<reference evidence="1 2" key="1">
    <citation type="journal article" date="2014" name="BMC Vet. Res.">
        <title>First report of Corynebacterium pseudotuberculosis from caseous lymphadenitis lesions in Black Alentejano pig (Sus scrofa domesticus).</title>
        <authorList>
            <person name="Oliveira M."/>
            <person name="Barroco C."/>
            <person name="Mottola C."/>
            <person name="Santos R."/>
            <person name="Lemsaddek A."/>
            <person name="Tavares L."/>
            <person name="Semedo-Lemsaddek T."/>
        </authorList>
    </citation>
    <scope>NUCLEOTIDE SEQUENCE [LARGE SCALE GENOMIC DNA]</scope>
    <source>
        <strain evidence="1 2">PO100/5</strain>
    </source>
</reference>
<reference evidence="1 2" key="3">
    <citation type="journal article" date="2020" name="Int. J. Syst. Evol. Microbiol.">
        <title>Corynebacterium silvaticum sp. nov., a unique group of NTTB corynebacteria in wild boar and roe deer.</title>
        <authorList>
            <person name="Dangel A."/>
            <person name="Berger A."/>
            <person name="Rau J."/>
            <person name="Eisenberg T."/>
            <person name="Kampfer P."/>
            <person name="Margos G."/>
            <person name="Contzen M."/>
            <person name="Busse H.J."/>
            <person name="Konrad R."/>
            <person name="Peters M."/>
            <person name="Sting R."/>
            <person name="Sing A."/>
        </authorList>
    </citation>
    <scope>NUCLEOTIDE SEQUENCE [LARGE SCALE GENOMIC DNA]</scope>
    <source>
        <strain evidence="1 2">PO100/5</strain>
    </source>
</reference>